<dbReference type="EnsemblPlants" id="evm.model.03.808">
    <property type="protein sequence ID" value="cds.evm.model.03.808"/>
    <property type="gene ID" value="evm.TU.03.808"/>
</dbReference>
<reference evidence="1" key="2">
    <citation type="submission" date="2021-03" db="UniProtKB">
        <authorList>
            <consortium name="EnsemblPlants"/>
        </authorList>
    </citation>
    <scope>IDENTIFICATION</scope>
</reference>
<dbReference type="EMBL" id="UZAU01000267">
    <property type="status" value="NOT_ANNOTATED_CDS"/>
    <property type="molecule type" value="Genomic_DNA"/>
</dbReference>
<protein>
    <recommendedName>
        <fullName evidence="3">Retrovirus-related Pol polyprotein from transposon TNT 1-94</fullName>
    </recommendedName>
</protein>
<dbReference type="Proteomes" id="UP000596661">
    <property type="component" value="Chromosome 3"/>
</dbReference>
<name>A0A803PAI6_CANSA</name>
<evidence type="ECO:0000313" key="1">
    <source>
        <dbReference type="EnsemblPlants" id="cds.evm.model.03.808"/>
    </source>
</evidence>
<keyword evidence="2" id="KW-1185">Reference proteome</keyword>
<evidence type="ECO:0000313" key="2">
    <source>
        <dbReference type="Proteomes" id="UP000596661"/>
    </source>
</evidence>
<sequence>MSNVPYSKFVGSVMYLMVCNRSDLAYALSVLSRYMSNPGKEHQSAMKWELCKPKSTVTTSSGIISTTKSKYVTVTEAIKEGI</sequence>
<dbReference type="AlphaFoldDB" id="A0A803PAI6"/>
<evidence type="ECO:0008006" key="3">
    <source>
        <dbReference type="Google" id="ProtNLM"/>
    </source>
</evidence>
<dbReference type="Gramene" id="evm.model.03.808">
    <property type="protein sequence ID" value="cds.evm.model.03.808"/>
    <property type="gene ID" value="evm.TU.03.808"/>
</dbReference>
<accession>A0A803PAI6</accession>
<proteinExistence type="predicted"/>
<reference evidence="1" key="1">
    <citation type="submission" date="2018-11" db="EMBL/GenBank/DDBJ databases">
        <authorList>
            <person name="Grassa J C."/>
        </authorList>
    </citation>
    <scope>NUCLEOTIDE SEQUENCE [LARGE SCALE GENOMIC DNA]</scope>
</reference>
<organism evidence="1 2">
    <name type="scientific">Cannabis sativa</name>
    <name type="common">Hemp</name>
    <name type="synonym">Marijuana</name>
    <dbReference type="NCBI Taxonomy" id="3483"/>
    <lineage>
        <taxon>Eukaryota</taxon>
        <taxon>Viridiplantae</taxon>
        <taxon>Streptophyta</taxon>
        <taxon>Embryophyta</taxon>
        <taxon>Tracheophyta</taxon>
        <taxon>Spermatophyta</taxon>
        <taxon>Magnoliopsida</taxon>
        <taxon>eudicotyledons</taxon>
        <taxon>Gunneridae</taxon>
        <taxon>Pentapetalae</taxon>
        <taxon>rosids</taxon>
        <taxon>fabids</taxon>
        <taxon>Rosales</taxon>
        <taxon>Cannabaceae</taxon>
        <taxon>Cannabis</taxon>
    </lineage>
</organism>